<dbReference type="InterPro" id="IPR009057">
    <property type="entry name" value="Homeodomain-like_sf"/>
</dbReference>
<organism evidence="6 7">
    <name type="scientific">Lentzea alba</name>
    <dbReference type="NCBI Taxonomy" id="2714351"/>
    <lineage>
        <taxon>Bacteria</taxon>
        <taxon>Bacillati</taxon>
        <taxon>Actinomycetota</taxon>
        <taxon>Actinomycetes</taxon>
        <taxon>Pseudonocardiales</taxon>
        <taxon>Pseudonocardiaceae</taxon>
        <taxon>Lentzea</taxon>
    </lineage>
</organism>
<evidence type="ECO:0000256" key="4">
    <source>
        <dbReference type="PROSITE-ProRule" id="PRU00335"/>
    </source>
</evidence>
<gene>
    <name evidence="6" type="ORF">G7043_38000</name>
</gene>
<dbReference type="SUPFAM" id="SSF46689">
    <property type="entry name" value="Homeodomain-like"/>
    <property type="match status" value="1"/>
</dbReference>
<dbReference type="Gene3D" id="1.10.357.10">
    <property type="entry name" value="Tetracycline Repressor, domain 2"/>
    <property type="match status" value="1"/>
</dbReference>
<accession>A0A7C9S092</accession>
<dbReference type="Pfam" id="PF00440">
    <property type="entry name" value="TetR_N"/>
    <property type="match status" value="1"/>
</dbReference>
<evidence type="ECO:0000313" key="6">
    <source>
        <dbReference type="EMBL" id="NGY64722.1"/>
    </source>
</evidence>
<keyword evidence="7" id="KW-1185">Reference proteome</keyword>
<dbReference type="GO" id="GO:0000976">
    <property type="term" value="F:transcription cis-regulatory region binding"/>
    <property type="evidence" value="ECO:0007669"/>
    <property type="project" value="TreeGrafter"/>
</dbReference>
<dbReference type="Proteomes" id="UP000481360">
    <property type="component" value="Unassembled WGS sequence"/>
</dbReference>
<dbReference type="InterPro" id="IPR001647">
    <property type="entry name" value="HTH_TetR"/>
</dbReference>
<evidence type="ECO:0000256" key="1">
    <source>
        <dbReference type="ARBA" id="ARBA00023015"/>
    </source>
</evidence>
<protein>
    <submittedName>
        <fullName evidence="6">TetR/AcrR family transcriptional regulator</fullName>
    </submittedName>
</protein>
<dbReference type="PANTHER" id="PTHR30055">
    <property type="entry name" value="HTH-TYPE TRANSCRIPTIONAL REGULATOR RUTR"/>
    <property type="match status" value="1"/>
</dbReference>
<sequence>MDLHEGEVPRDPRVRRTRAAVLRAAFDLVSERGTTAVTISEIAEAADVSRRVVYQHFGDLDTVLLEAGLDLARRELLECPAEPQEPADARAGALAVTRHFAEHRVFYRALLTGSCAYALDRGLISLLMPANRQAIEHLYGERLSRQAIDDLAAFITGGAGSFVTAWVVEGAPDPEAFTDRLMALMSLLMEAR</sequence>
<name>A0A7C9S092_9PSEU</name>
<reference evidence="6 7" key="1">
    <citation type="submission" date="2020-03" db="EMBL/GenBank/DDBJ databases">
        <title>Isolation and identification of active actinomycetes.</title>
        <authorList>
            <person name="Sun X."/>
        </authorList>
    </citation>
    <scope>NUCLEOTIDE SEQUENCE [LARGE SCALE GENOMIC DNA]</scope>
    <source>
        <strain evidence="6 7">NEAU-D13</strain>
    </source>
</reference>
<dbReference type="GO" id="GO:0003700">
    <property type="term" value="F:DNA-binding transcription factor activity"/>
    <property type="evidence" value="ECO:0007669"/>
    <property type="project" value="TreeGrafter"/>
</dbReference>
<dbReference type="PRINTS" id="PR00455">
    <property type="entry name" value="HTHTETR"/>
</dbReference>
<keyword evidence="1" id="KW-0805">Transcription regulation</keyword>
<keyword evidence="2 4" id="KW-0238">DNA-binding</keyword>
<dbReference type="InterPro" id="IPR050109">
    <property type="entry name" value="HTH-type_TetR-like_transc_reg"/>
</dbReference>
<dbReference type="AlphaFoldDB" id="A0A7C9S092"/>
<keyword evidence="3" id="KW-0804">Transcription</keyword>
<evidence type="ECO:0000256" key="3">
    <source>
        <dbReference type="ARBA" id="ARBA00023163"/>
    </source>
</evidence>
<feature type="domain" description="HTH tetR-type" evidence="5">
    <location>
        <begin position="15"/>
        <end position="75"/>
    </location>
</feature>
<dbReference type="PROSITE" id="PS50977">
    <property type="entry name" value="HTH_TETR_2"/>
    <property type="match status" value="1"/>
</dbReference>
<evidence type="ECO:0000256" key="2">
    <source>
        <dbReference type="ARBA" id="ARBA00023125"/>
    </source>
</evidence>
<evidence type="ECO:0000259" key="5">
    <source>
        <dbReference type="PROSITE" id="PS50977"/>
    </source>
</evidence>
<evidence type="ECO:0000313" key="7">
    <source>
        <dbReference type="Proteomes" id="UP000481360"/>
    </source>
</evidence>
<dbReference type="EMBL" id="JAAMPJ010000013">
    <property type="protein sequence ID" value="NGY64722.1"/>
    <property type="molecule type" value="Genomic_DNA"/>
</dbReference>
<comment type="caution">
    <text evidence="6">The sequence shown here is derived from an EMBL/GenBank/DDBJ whole genome shotgun (WGS) entry which is preliminary data.</text>
</comment>
<dbReference type="PANTHER" id="PTHR30055:SF234">
    <property type="entry name" value="HTH-TYPE TRANSCRIPTIONAL REGULATOR BETI"/>
    <property type="match status" value="1"/>
</dbReference>
<dbReference type="Pfam" id="PF14278">
    <property type="entry name" value="TetR_C_8"/>
    <property type="match status" value="1"/>
</dbReference>
<dbReference type="RefSeq" id="WP_166053515.1">
    <property type="nucleotide sequence ID" value="NZ_JAAMPJ010000013.1"/>
</dbReference>
<dbReference type="InterPro" id="IPR039532">
    <property type="entry name" value="TetR_C_Firmicutes"/>
</dbReference>
<proteinExistence type="predicted"/>
<feature type="DNA-binding region" description="H-T-H motif" evidence="4">
    <location>
        <begin position="38"/>
        <end position="57"/>
    </location>
</feature>